<dbReference type="InterPro" id="IPR037185">
    <property type="entry name" value="EmrE-like"/>
</dbReference>
<keyword evidence="1" id="KW-1133">Transmembrane helix</keyword>
<feature type="transmembrane region" description="Helical" evidence="1">
    <location>
        <begin position="34"/>
        <end position="55"/>
    </location>
</feature>
<feature type="transmembrane region" description="Helical" evidence="1">
    <location>
        <begin position="123"/>
        <end position="142"/>
    </location>
</feature>
<evidence type="ECO:0000313" key="2">
    <source>
        <dbReference type="EMBL" id="PZQ58600.1"/>
    </source>
</evidence>
<feature type="transmembrane region" description="Helical" evidence="1">
    <location>
        <begin position="93"/>
        <end position="111"/>
    </location>
</feature>
<dbReference type="InterPro" id="IPR006750">
    <property type="entry name" value="YdcZ"/>
</dbReference>
<gene>
    <name evidence="2" type="ORF">DI544_13650</name>
</gene>
<dbReference type="EMBL" id="QFQI01000015">
    <property type="protein sequence ID" value="PZQ58600.1"/>
    <property type="molecule type" value="Genomic_DNA"/>
</dbReference>
<sequence length="145" mass="14834">MSGLLSTIVVIFAGLRLALQPPTNAALARASGSVWLAALVSFAIGGATLLAVWAVDRTPLAALRGAAWWAWLGGFYGAGFVAALAFAAPRLGVATALSVAIASQLVAAMALDHFGLLNLPQQPITPTRLAGIALVLLGVFVFRRG</sequence>
<feature type="transmembrane region" description="Helical" evidence="1">
    <location>
        <begin position="67"/>
        <end position="87"/>
    </location>
</feature>
<dbReference type="SUPFAM" id="SSF103481">
    <property type="entry name" value="Multidrug resistance efflux transporter EmrE"/>
    <property type="match status" value="1"/>
</dbReference>
<evidence type="ECO:0008006" key="4">
    <source>
        <dbReference type="Google" id="ProtNLM"/>
    </source>
</evidence>
<organism evidence="2 3">
    <name type="scientific">Sphingomonas taxi</name>
    <dbReference type="NCBI Taxonomy" id="1549858"/>
    <lineage>
        <taxon>Bacteria</taxon>
        <taxon>Pseudomonadati</taxon>
        <taxon>Pseudomonadota</taxon>
        <taxon>Alphaproteobacteria</taxon>
        <taxon>Sphingomonadales</taxon>
        <taxon>Sphingomonadaceae</taxon>
        <taxon>Sphingomonas</taxon>
    </lineage>
</organism>
<dbReference type="PANTHER" id="PTHR34821:SF2">
    <property type="entry name" value="INNER MEMBRANE PROTEIN YDCZ"/>
    <property type="match status" value="1"/>
</dbReference>
<evidence type="ECO:0000256" key="1">
    <source>
        <dbReference type="SAM" id="Phobius"/>
    </source>
</evidence>
<dbReference type="GO" id="GO:0005886">
    <property type="term" value="C:plasma membrane"/>
    <property type="evidence" value="ECO:0007669"/>
    <property type="project" value="TreeGrafter"/>
</dbReference>
<keyword evidence="1" id="KW-0812">Transmembrane</keyword>
<evidence type="ECO:0000313" key="3">
    <source>
        <dbReference type="Proteomes" id="UP000249229"/>
    </source>
</evidence>
<accession>A0A2W5R563</accession>
<dbReference type="AlphaFoldDB" id="A0A2W5R563"/>
<comment type="caution">
    <text evidence="2">The sequence shown here is derived from an EMBL/GenBank/DDBJ whole genome shotgun (WGS) entry which is preliminary data.</text>
</comment>
<protein>
    <recommendedName>
        <fullName evidence="4">EamA-like transporter family protein</fullName>
    </recommendedName>
</protein>
<proteinExistence type="predicted"/>
<dbReference type="PANTHER" id="PTHR34821">
    <property type="entry name" value="INNER MEMBRANE PROTEIN YDCZ"/>
    <property type="match status" value="1"/>
</dbReference>
<dbReference type="Pfam" id="PF04657">
    <property type="entry name" value="DMT_YdcZ"/>
    <property type="match status" value="1"/>
</dbReference>
<dbReference type="Proteomes" id="UP000249229">
    <property type="component" value="Unassembled WGS sequence"/>
</dbReference>
<keyword evidence="1" id="KW-0472">Membrane</keyword>
<reference evidence="2 3" key="1">
    <citation type="submission" date="2017-08" db="EMBL/GenBank/DDBJ databases">
        <title>Infants hospitalized years apart are colonized by the same room-sourced microbial strains.</title>
        <authorList>
            <person name="Brooks B."/>
            <person name="Olm M.R."/>
            <person name="Firek B.A."/>
            <person name="Baker R."/>
            <person name="Thomas B.C."/>
            <person name="Morowitz M.J."/>
            <person name="Banfield J.F."/>
        </authorList>
    </citation>
    <scope>NUCLEOTIDE SEQUENCE [LARGE SCALE GENOMIC DNA]</scope>
    <source>
        <strain evidence="2">S2_005_001_R1_22</strain>
    </source>
</reference>
<name>A0A2W5R563_9SPHN</name>